<sequence length="302" mass="33650">MFIINTLKWCALFMCTASSFQLQAHKQIRNELNHLDTYTGITFKINAKYDLNFKKGEISVSRNELNSEHILSDSPYLEQVELLHPNYKPDAIQIDLSGLNIRRPKLENWLYIPVNPSLTNAEILEIYTALVSNKLVSHVDLETAVQSLELKGINYCALNEAQCKPEPCTDDKAECSPTPLPTPDLQFHQAYLNNSPYGIDALHAWTLSARGQGIRIIDMENGFNERHEDLPTTFVRANDNSNGDHGTAVMNVLGARNDGQGVTGIAHNSQLGFYGWGVNASSSIREAAGRLRAGDVLLLKVR</sequence>
<evidence type="ECO:0000313" key="2">
    <source>
        <dbReference type="EMBL" id="TMP44661.1"/>
    </source>
</evidence>
<dbReference type="OrthoDB" id="9790784at2"/>
<evidence type="ECO:0000256" key="1">
    <source>
        <dbReference type="PROSITE-ProRule" id="PRU01240"/>
    </source>
</evidence>
<proteinExistence type="inferred from homology"/>
<evidence type="ECO:0000313" key="4">
    <source>
        <dbReference type="Proteomes" id="UP000305730"/>
    </source>
</evidence>
<dbReference type="InterPro" id="IPR036852">
    <property type="entry name" value="Peptidase_S8/S53_dom_sf"/>
</dbReference>
<dbReference type="GO" id="GO:0004252">
    <property type="term" value="F:serine-type endopeptidase activity"/>
    <property type="evidence" value="ECO:0007669"/>
    <property type="project" value="InterPro"/>
</dbReference>
<keyword evidence="4" id="KW-1185">Reference proteome</keyword>
<dbReference type="Proteomes" id="UP000305730">
    <property type="component" value="Unassembled WGS sequence"/>
</dbReference>
<reference evidence="4 5" key="1">
    <citation type="submission" date="2017-12" db="EMBL/GenBank/DDBJ databases">
        <authorList>
            <person name="Paulsen S."/>
            <person name="Gram L.K."/>
        </authorList>
    </citation>
    <scope>NUCLEOTIDE SEQUENCE [LARGE SCALE GENOMIC DNA]</scope>
    <source>
        <strain evidence="3 5">S2231</strain>
        <strain evidence="2 4">S2233</strain>
    </source>
</reference>
<dbReference type="PROSITE" id="PS51892">
    <property type="entry name" value="SUBTILASE"/>
    <property type="match status" value="1"/>
</dbReference>
<dbReference type="AlphaFoldDB" id="A0A5S3XKW5"/>
<evidence type="ECO:0008006" key="6">
    <source>
        <dbReference type="Google" id="ProtNLM"/>
    </source>
</evidence>
<dbReference type="SUPFAM" id="SSF52743">
    <property type="entry name" value="Subtilisin-like"/>
    <property type="match status" value="1"/>
</dbReference>
<comment type="similarity">
    <text evidence="1">Belongs to the peptidase S8 family.</text>
</comment>
<dbReference type="EMBL" id="PNCK01000020">
    <property type="protein sequence ID" value="TMP44661.1"/>
    <property type="molecule type" value="Genomic_DNA"/>
</dbReference>
<dbReference type="GO" id="GO:0006508">
    <property type="term" value="P:proteolysis"/>
    <property type="evidence" value="ECO:0007669"/>
    <property type="project" value="InterPro"/>
</dbReference>
<name>A0A5S3XKW5_9GAMM</name>
<reference evidence="5" key="2">
    <citation type="submission" date="2019-06" db="EMBL/GenBank/DDBJ databases">
        <title>Co-occurence of chitin degradation, pigmentation and bioactivity in marine Pseudoalteromonas.</title>
        <authorList>
            <person name="Sonnenschein E.C."/>
            <person name="Bech P.K."/>
        </authorList>
    </citation>
    <scope>NUCLEOTIDE SEQUENCE [LARGE SCALE GENOMIC DNA]</scope>
    <source>
        <strain evidence="5">S2231</strain>
        <strain evidence="2">S2233</strain>
    </source>
</reference>
<gene>
    <name evidence="3" type="ORF">CWB96_16200</name>
    <name evidence="2" type="ORF">CWB97_06365</name>
</gene>
<accession>A0A5S3XKW5</accession>
<reference evidence="3" key="3">
    <citation type="submission" date="2019-09" db="EMBL/GenBank/DDBJ databases">
        <title>Co-occurence of chitin degradation, pigmentation and bioactivity in marine Pseudoalteromonas.</title>
        <authorList>
            <person name="Sonnenschein E.C."/>
            <person name="Bech P.K."/>
        </authorList>
    </citation>
    <scope>NUCLEOTIDE SEQUENCE</scope>
    <source>
        <strain evidence="3">S2231</strain>
        <strain evidence="4">S2233</strain>
    </source>
</reference>
<dbReference type="Proteomes" id="UP000307706">
    <property type="component" value="Unassembled WGS sequence"/>
</dbReference>
<evidence type="ECO:0000313" key="5">
    <source>
        <dbReference type="Proteomes" id="UP000307706"/>
    </source>
</evidence>
<organism evidence="3 5">
    <name type="scientific">Pseudoalteromonas citrea</name>
    <dbReference type="NCBI Taxonomy" id="43655"/>
    <lineage>
        <taxon>Bacteria</taxon>
        <taxon>Pseudomonadati</taxon>
        <taxon>Pseudomonadota</taxon>
        <taxon>Gammaproteobacteria</taxon>
        <taxon>Alteromonadales</taxon>
        <taxon>Pseudoalteromonadaceae</taxon>
        <taxon>Pseudoalteromonas</taxon>
    </lineage>
</organism>
<dbReference type="RefSeq" id="WP_138595851.1">
    <property type="nucleotide sequence ID" value="NZ_PNCK01000020.1"/>
</dbReference>
<evidence type="ECO:0000313" key="3">
    <source>
        <dbReference type="EMBL" id="TMP55808.1"/>
    </source>
</evidence>
<protein>
    <recommendedName>
        <fullName evidence="6">Peptidase S8/S53 domain-containing protein</fullName>
    </recommendedName>
</protein>
<comment type="caution">
    <text evidence="1">Lacks conserved residue(s) required for the propagation of feature annotation.</text>
</comment>
<dbReference type="EMBL" id="PNCL01000093">
    <property type="protein sequence ID" value="TMP55808.1"/>
    <property type="molecule type" value="Genomic_DNA"/>
</dbReference>
<comment type="caution">
    <text evidence="3">The sequence shown here is derived from an EMBL/GenBank/DDBJ whole genome shotgun (WGS) entry which is preliminary data.</text>
</comment>
<dbReference type="Gene3D" id="3.40.50.200">
    <property type="entry name" value="Peptidase S8/S53 domain"/>
    <property type="match status" value="1"/>
</dbReference>